<feature type="signal peptide" evidence="1">
    <location>
        <begin position="1"/>
        <end position="22"/>
    </location>
</feature>
<protein>
    <submittedName>
        <fullName evidence="3">Uncharacterized protein</fullName>
    </submittedName>
</protein>
<dbReference type="AlphaFoldDB" id="A0AAE9EIJ1"/>
<proteinExistence type="predicted"/>
<dbReference type="InterPro" id="IPR040271">
    <property type="entry name" value="T19C3.2-like"/>
</dbReference>
<feature type="chain" id="PRO_5044707098" evidence="1">
    <location>
        <begin position="23"/>
        <end position="249"/>
    </location>
</feature>
<dbReference type="PANTHER" id="PTHR37443">
    <property type="entry name" value="PROTEIN CBG09852-RELATED"/>
    <property type="match status" value="1"/>
</dbReference>
<dbReference type="Proteomes" id="UP000829354">
    <property type="component" value="Chromosome III"/>
</dbReference>
<dbReference type="KEGG" id="cbr:CBG_23797"/>
<accession>A0AAE9EIJ1</accession>
<evidence type="ECO:0000256" key="1">
    <source>
        <dbReference type="SAM" id="SignalP"/>
    </source>
</evidence>
<name>A0AAE9EIJ1_CAEBR</name>
<dbReference type="PANTHER" id="PTHR37443:SF1">
    <property type="entry name" value="PROTEIN CBG23797"/>
    <property type="match status" value="1"/>
</dbReference>
<dbReference type="Proteomes" id="UP000827892">
    <property type="component" value="Chromosome III"/>
</dbReference>
<sequence>MVLIFLVFSVIVSFVGPPTADAFLASAFSSVSQAGKTSNCHDWSEYGPCFSTSDRSFWRNLPQQCYQNRYMSLITGIGNPIVQKVMDYAELFNKSATACGMCNVQVACSPRCDYVAGGNSFGVVDRICDLPTEKQACAMTPQAYDEDSGLCKVWPPRHTTAVDFLGALVPPNIRDQVWALKPLNCISISGKCYCCCAPYTPNPCDAQCTLHPCSRRQKFSKTQIKILRRKWLQKQEEREQEQEQEEREE</sequence>
<dbReference type="EMBL" id="CP092622">
    <property type="protein sequence ID" value="UMM22515.1"/>
    <property type="molecule type" value="Genomic_DNA"/>
</dbReference>
<gene>
    <name evidence="2" type="ORF">L3Y34_000831</name>
    <name evidence="3" type="ORF">L5515_003688</name>
</gene>
<dbReference type="EMBL" id="CP090893">
    <property type="protein sequence ID" value="ULT99821.1"/>
    <property type="molecule type" value="Genomic_DNA"/>
</dbReference>
<keyword evidence="1" id="KW-0732">Signal</keyword>
<keyword evidence="5" id="KW-1185">Reference proteome</keyword>
<evidence type="ECO:0000313" key="2">
    <source>
        <dbReference type="EMBL" id="ULT99821.1"/>
    </source>
</evidence>
<reference evidence="3 5" key="1">
    <citation type="submission" date="2022-04" db="EMBL/GenBank/DDBJ databases">
        <title>Chromosome-level reference genomes for two strains of Caenorhabditis briggsae: an improved platform for comparative genomics.</title>
        <authorList>
            <person name="Stevens L."/>
            <person name="Andersen E."/>
        </authorList>
    </citation>
    <scope>NUCLEOTIDE SEQUENCE [LARGE SCALE GENOMIC DNA]</scope>
    <source>
        <strain evidence="3">VX34</strain>
        <tissue evidence="3">Whole-organism</tissue>
    </source>
</reference>
<evidence type="ECO:0000313" key="4">
    <source>
        <dbReference type="Proteomes" id="UP000827892"/>
    </source>
</evidence>
<evidence type="ECO:0000313" key="3">
    <source>
        <dbReference type="EMBL" id="UMM22515.1"/>
    </source>
</evidence>
<reference evidence="2 4" key="2">
    <citation type="submission" date="2022-05" db="EMBL/GenBank/DDBJ databases">
        <title>Chromosome-level reference genomes for two strains of Caenorhabditis briggsae: an improved platform for comparative genomics.</title>
        <authorList>
            <person name="Stevens L."/>
            <person name="Andersen E.C."/>
        </authorList>
    </citation>
    <scope>NUCLEOTIDE SEQUENCE [LARGE SCALE GENOMIC DNA]</scope>
    <source>
        <strain evidence="2">QX1410_ONT</strain>
        <tissue evidence="2">Whole-organism</tissue>
    </source>
</reference>
<organism evidence="3 5">
    <name type="scientific">Caenorhabditis briggsae</name>
    <dbReference type="NCBI Taxonomy" id="6238"/>
    <lineage>
        <taxon>Eukaryota</taxon>
        <taxon>Metazoa</taxon>
        <taxon>Ecdysozoa</taxon>
        <taxon>Nematoda</taxon>
        <taxon>Chromadorea</taxon>
        <taxon>Rhabditida</taxon>
        <taxon>Rhabditina</taxon>
        <taxon>Rhabditomorpha</taxon>
        <taxon>Rhabditoidea</taxon>
        <taxon>Rhabditidae</taxon>
        <taxon>Peloderinae</taxon>
        <taxon>Caenorhabditis</taxon>
    </lineage>
</organism>
<evidence type="ECO:0000313" key="5">
    <source>
        <dbReference type="Proteomes" id="UP000829354"/>
    </source>
</evidence>
<dbReference type="OMA" id="YGPCFST"/>